<feature type="compositionally biased region" description="Basic and acidic residues" evidence="1">
    <location>
        <begin position="68"/>
        <end position="77"/>
    </location>
</feature>
<evidence type="ECO:0000256" key="1">
    <source>
        <dbReference type="SAM" id="MobiDB-lite"/>
    </source>
</evidence>
<dbReference type="Proteomes" id="UP001265301">
    <property type="component" value="Unassembled WGS sequence"/>
</dbReference>
<evidence type="ECO:0000313" key="4">
    <source>
        <dbReference type="EMBL" id="MDT2828287.1"/>
    </source>
</evidence>
<dbReference type="InterPro" id="IPR013783">
    <property type="entry name" value="Ig-like_fold"/>
</dbReference>
<evidence type="ECO:0000259" key="3">
    <source>
        <dbReference type="Pfam" id="PF17802"/>
    </source>
</evidence>
<feature type="compositionally biased region" description="Polar residues" evidence="1">
    <location>
        <begin position="50"/>
        <end position="61"/>
    </location>
</feature>
<dbReference type="Gene3D" id="2.60.40.10">
    <property type="entry name" value="Immunoglobulins"/>
    <property type="match status" value="1"/>
</dbReference>
<feature type="transmembrane region" description="Helical" evidence="2">
    <location>
        <begin position="643"/>
        <end position="665"/>
    </location>
</feature>
<dbReference type="Pfam" id="PF17802">
    <property type="entry name" value="SpaA"/>
    <property type="match status" value="1"/>
</dbReference>
<keyword evidence="2" id="KW-1133">Transmembrane helix</keyword>
<dbReference type="NCBIfam" id="TIGR01167">
    <property type="entry name" value="LPXTG_anchor"/>
    <property type="match status" value="1"/>
</dbReference>
<dbReference type="Gene3D" id="2.60.40.740">
    <property type="match status" value="1"/>
</dbReference>
<dbReference type="InterPro" id="IPR026466">
    <property type="entry name" value="Fim_isopep_form_D2_dom"/>
</dbReference>
<dbReference type="NCBIfam" id="TIGR04226">
    <property type="entry name" value="RrgB_K2N_iso_D2"/>
    <property type="match status" value="1"/>
</dbReference>
<dbReference type="NCBIfam" id="NF033902">
    <property type="entry name" value="iso_D2_wall_anc"/>
    <property type="match status" value="1"/>
</dbReference>
<keyword evidence="2" id="KW-0812">Transmembrane</keyword>
<dbReference type="InterPro" id="IPR048052">
    <property type="entry name" value="FM1-like"/>
</dbReference>
<sequence>MIVTEVGNKKKINLPYDLKVYLGKITEYAKYSIYNENLFFDMNKSGMSQSDLYPNNPSVDVNSKRTRKDSDRDREKMSLGMNSKLTDRNPNLYTQTIYDIFNQEFDIDMNGITENALWLTSYAYEFFFITMVEVELMSGAEKIGNQVRNVNEVTDSFTRLKKGFELLFYPVVLAEGYNDFIGDVTKAYWGSENKLFNIGTSIVTYDGIDAIKESISKLAKSRVSEGFVSFEYGDVVYSGKNNPTDVYDAYPMLATFFVKLFIADAQKLLSKALLSKDKRDKYDFSKNDIRSSEQHGLLKFYLTDFMPIVIDKIQYLLDKSDNSGAGFELYKQINNEIFHYKNNPVVTATVATNMEVTYDYYNQQLVKQTGAGSAEAYNYKVPVPKKEADDTDVDAGQTVKFTITQKIPDDVAQYTEYKLVDNYDARLSLVSTDAQILSSLKIGGATVTDVIPTYSAGANQFTLTFTPSQLAKYAGKPMTFEVNMKVTPGTDLTTIENKITFDNNFYDKHDTEKIKTFGKRFVKEDANTKEKLAGAEFKITNGSGKYLQYLDASNNPIATVTGDKMDSAVAVQWVDSKEMGTTLVSGTDGKFSVFGIASGSYTLIETKAPDGYVTMPDLTFVADDGTQTLSVINKSKEILPSTGGMGIIGLVLLGVITITGAAIYFKKRAGYTEV</sequence>
<evidence type="ECO:0000313" key="5">
    <source>
        <dbReference type="Proteomes" id="UP001265301"/>
    </source>
</evidence>
<name>A0ABU3FQM3_9ENTE</name>
<protein>
    <submittedName>
        <fullName evidence="4">SpaH/EbpB family LPXTG-anchored major pilin</fullName>
    </submittedName>
</protein>
<proteinExistence type="predicted"/>
<dbReference type="EMBL" id="JARQBN010000011">
    <property type="protein sequence ID" value="MDT2828287.1"/>
    <property type="molecule type" value="Genomic_DNA"/>
</dbReference>
<organism evidence="4 5">
    <name type="scientific">Enterococcus viikkiensis</name>
    <dbReference type="NCBI Taxonomy" id="930854"/>
    <lineage>
        <taxon>Bacteria</taxon>
        <taxon>Bacillati</taxon>
        <taxon>Bacillota</taxon>
        <taxon>Bacilli</taxon>
        <taxon>Lactobacillales</taxon>
        <taxon>Enterococcaceae</taxon>
        <taxon>Enterococcus</taxon>
    </lineage>
</organism>
<feature type="domain" description="SpaA-like prealbumin fold" evidence="3">
    <location>
        <begin position="521"/>
        <end position="634"/>
    </location>
</feature>
<evidence type="ECO:0000256" key="2">
    <source>
        <dbReference type="SAM" id="Phobius"/>
    </source>
</evidence>
<reference evidence="4 5" key="1">
    <citation type="submission" date="2023-03" db="EMBL/GenBank/DDBJ databases">
        <authorList>
            <person name="Shen W."/>
            <person name="Cai J."/>
        </authorList>
    </citation>
    <scope>NUCLEOTIDE SEQUENCE [LARGE SCALE GENOMIC DNA]</scope>
    <source>
        <strain evidence="4 5">B101</strain>
    </source>
</reference>
<keyword evidence="5" id="KW-1185">Reference proteome</keyword>
<dbReference type="RefSeq" id="WP_311819110.1">
    <property type="nucleotide sequence ID" value="NZ_JARQBN010000011.1"/>
</dbReference>
<gene>
    <name evidence="4" type="ORF">P7H59_07410</name>
</gene>
<dbReference type="InterPro" id="IPR041033">
    <property type="entry name" value="SpaA_PFL_dom_1"/>
</dbReference>
<comment type="caution">
    <text evidence="4">The sequence shown here is derived from an EMBL/GenBank/DDBJ whole genome shotgun (WGS) entry which is preliminary data.</text>
</comment>
<keyword evidence="2" id="KW-0472">Membrane</keyword>
<feature type="region of interest" description="Disordered" evidence="1">
    <location>
        <begin position="50"/>
        <end position="84"/>
    </location>
</feature>
<accession>A0ABU3FQM3</accession>